<sequence>MDKKEKVTPLKIIYSKKTGKKISALTAYDFTFAQILDESGIDIILVGDSLGNVMLGYKNTIPVTNEEMVMHVKAVSRAVNRALIVADMPFGSFQNSSEAAVSNAVKLIKAGAEAVKLEGAEYIKTIKEIIKAGIPVMGHLGFVPQSVNALGYKVQGKEKQDANKIVNDAQALEKAGCFAIVLEMIPHDLAKIISKKIKIPTIGIGAGANCDGQIFVTYDMLGLYGNPPKFVKKYEDFNAKAKAAVKKYIEDINS</sequence>
<comment type="pathway">
    <text evidence="1 7">Cofactor biosynthesis; (R)-pantothenate biosynthesis; (R)-pantoate from 3-methyl-2-oxobutanoate: step 1/2.</text>
</comment>
<dbReference type="PIRSF" id="PIRSF000388">
    <property type="entry name" value="Pantoate_hydroxy_MeTrfase"/>
    <property type="match status" value="1"/>
</dbReference>
<dbReference type="UniPathway" id="UPA00028">
    <property type="reaction ID" value="UER00003"/>
</dbReference>
<evidence type="ECO:0000313" key="11">
    <source>
        <dbReference type="EMBL" id="KAF0133915.1"/>
    </source>
</evidence>
<keyword evidence="7 10" id="KW-0479">Metal-binding</keyword>
<evidence type="ECO:0000256" key="7">
    <source>
        <dbReference type="HAMAP-Rule" id="MF_00156"/>
    </source>
</evidence>
<evidence type="ECO:0000256" key="8">
    <source>
        <dbReference type="PIRSR" id="PIRSR000388-1"/>
    </source>
</evidence>
<feature type="active site" description="Proton acceptor" evidence="7 8">
    <location>
        <position position="183"/>
    </location>
</feature>
<evidence type="ECO:0000256" key="2">
    <source>
        <dbReference type="ARBA" id="ARBA00008676"/>
    </source>
</evidence>
<feature type="binding site" evidence="7 9">
    <location>
        <begin position="48"/>
        <end position="49"/>
    </location>
    <ligand>
        <name>3-methyl-2-oxobutanoate</name>
        <dbReference type="ChEBI" id="CHEBI:11851"/>
    </ligand>
</feature>
<comment type="subcellular location">
    <subcellularLocation>
        <location evidence="7">Cytoplasm</location>
    </subcellularLocation>
</comment>
<protein>
    <recommendedName>
        <fullName evidence="7">3-methyl-2-oxobutanoate hydroxymethyltransferase</fullName>
        <ecNumber evidence="7">2.1.2.11</ecNumber>
    </recommendedName>
    <alternativeName>
        <fullName evidence="7">Ketopantoate hydroxymethyltransferase</fullName>
        <shortName evidence="7">KPHMT</shortName>
    </alternativeName>
</protein>
<evidence type="ECO:0000256" key="3">
    <source>
        <dbReference type="ARBA" id="ARBA00011424"/>
    </source>
</evidence>
<evidence type="ECO:0000256" key="5">
    <source>
        <dbReference type="ARBA" id="ARBA00022679"/>
    </source>
</evidence>
<dbReference type="GO" id="GO:0008168">
    <property type="term" value="F:methyltransferase activity"/>
    <property type="evidence" value="ECO:0007669"/>
    <property type="project" value="UniProtKB-KW"/>
</dbReference>
<keyword evidence="7" id="KW-0963">Cytoplasm</keyword>
<feature type="binding site" evidence="7 9">
    <location>
        <position position="116"/>
    </location>
    <ligand>
        <name>3-methyl-2-oxobutanoate</name>
        <dbReference type="ChEBI" id="CHEBI:11851"/>
    </ligand>
</feature>
<feature type="binding site" evidence="7 10">
    <location>
        <position position="118"/>
    </location>
    <ligand>
        <name>Mg(2+)</name>
        <dbReference type="ChEBI" id="CHEBI:18420"/>
    </ligand>
</feature>
<dbReference type="PANTHER" id="PTHR20881:SF0">
    <property type="entry name" value="3-METHYL-2-OXOBUTANOATE HYDROXYMETHYLTRANSFERASE"/>
    <property type="match status" value="1"/>
</dbReference>
<comment type="subunit">
    <text evidence="3 7">Homodecamer; pentamer of dimers.</text>
</comment>
<organism evidence="11 12">
    <name type="scientific">Candidatus Saganbacteria bacterium</name>
    <dbReference type="NCBI Taxonomy" id="2575572"/>
    <lineage>
        <taxon>Bacteria</taxon>
        <taxon>Bacillati</taxon>
        <taxon>Saganbacteria</taxon>
    </lineage>
</organism>
<evidence type="ECO:0000256" key="1">
    <source>
        <dbReference type="ARBA" id="ARBA00005033"/>
    </source>
</evidence>
<feature type="binding site" evidence="7 10">
    <location>
        <position position="48"/>
    </location>
    <ligand>
        <name>Mg(2+)</name>
        <dbReference type="ChEBI" id="CHEBI:18420"/>
    </ligand>
</feature>
<dbReference type="Gene3D" id="3.20.20.60">
    <property type="entry name" value="Phosphoenolpyruvate-binding domains"/>
    <property type="match status" value="1"/>
</dbReference>
<dbReference type="FunFam" id="3.20.20.60:FF:000003">
    <property type="entry name" value="3-methyl-2-oxobutanoate hydroxymethyltransferase"/>
    <property type="match status" value="1"/>
</dbReference>
<comment type="similarity">
    <text evidence="2 7">Belongs to the PanB family.</text>
</comment>
<dbReference type="Pfam" id="PF02548">
    <property type="entry name" value="Pantoate_transf"/>
    <property type="match status" value="1"/>
</dbReference>
<dbReference type="EC" id="2.1.2.11" evidence="7"/>
<dbReference type="GO" id="GO:0032259">
    <property type="term" value="P:methylation"/>
    <property type="evidence" value="ECO:0007669"/>
    <property type="project" value="UniProtKB-KW"/>
</dbReference>
<keyword evidence="11" id="KW-0489">Methyltransferase</keyword>
<gene>
    <name evidence="7" type="primary">panB</name>
    <name evidence="11" type="ORF">FD145_1027</name>
</gene>
<dbReference type="Proteomes" id="UP000488506">
    <property type="component" value="Unassembled WGS sequence"/>
</dbReference>
<dbReference type="HAMAP" id="MF_00156">
    <property type="entry name" value="PanB"/>
    <property type="match status" value="1"/>
</dbReference>
<keyword evidence="4 7" id="KW-0566">Pantothenate biosynthesis</keyword>
<comment type="caution">
    <text evidence="11">The sequence shown here is derived from an EMBL/GenBank/DDBJ whole genome shotgun (WGS) entry which is preliminary data.</text>
</comment>
<dbReference type="NCBIfam" id="NF001452">
    <property type="entry name" value="PRK00311.1"/>
    <property type="match status" value="1"/>
</dbReference>
<evidence type="ECO:0000313" key="12">
    <source>
        <dbReference type="Proteomes" id="UP000488506"/>
    </source>
</evidence>
<dbReference type="GO" id="GO:0003864">
    <property type="term" value="F:3-methyl-2-oxobutanoate hydroxymethyltransferase activity"/>
    <property type="evidence" value="ECO:0007669"/>
    <property type="project" value="UniProtKB-UniRule"/>
</dbReference>
<keyword evidence="5 7" id="KW-0808">Transferase</keyword>
<dbReference type="AlphaFoldDB" id="A0A833L0X7"/>
<keyword evidence="7 10" id="KW-0460">Magnesium</keyword>
<dbReference type="GO" id="GO:0015940">
    <property type="term" value="P:pantothenate biosynthetic process"/>
    <property type="evidence" value="ECO:0007669"/>
    <property type="project" value="UniProtKB-UniRule"/>
</dbReference>
<comment type="cofactor">
    <cofactor evidence="7 10">
        <name>Mg(2+)</name>
        <dbReference type="ChEBI" id="CHEBI:18420"/>
    </cofactor>
    <text evidence="7 10">Binds 1 Mg(2+) ion per subunit.</text>
</comment>
<feature type="binding site" evidence="7 9">
    <location>
        <position position="87"/>
    </location>
    <ligand>
        <name>3-methyl-2-oxobutanoate</name>
        <dbReference type="ChEBI" id="CHEBI:11851"/>
    </ligand>
</feature>
<dbReference type="GO" id="GO:0000287">
    <property type="term" value="F:magnesium ion binding"/>
    <property type="evidence" value="ECO:0007669"/>
    <property type="project" value="TreeGrafter"/>
</dbReference>
<evidence type="ECO:0000256" key="10">
    <source>
        <dbReference type="PIRSR" id="PIRSR000388-3"/>
    </source>
</evidence>
<feature type="binding site" evidence="7 10">
    <location>
        <position position="87"/>
    </location>
    <ligand>
        <name>Mg(2+)</name>
        <dbReference type="ChEBI" id="CHEBI:18420"/>
    </ligand>
</feature>
<dbReference type="InterPro" id="IPR015813">
    <property type="entry name" value="Pyrv/PenolPyrv_kinase-like_dom"/>
</dbReference>
<dbReference type="InterPro" id="IPR003700">
    <property type="entry name" value="Pantoate_hydroxy_MeTrfase"/>
</dbReference>
<dbReference type="CDD" id="cd06557">
    <property type="entry name" value="KPHMT-like"/>
    <property type="match status" value="1"/>
</dbReference>
<dbReference type="NCBIfam" id="TIGR00222">
    <property type="entry name" value="panB"/>
    <property type="match status" value="1"/>
</dbReference>
<comment type="catalytic activity">
    <reaction evidence="7">
        <text>(6R)-5,10-methylene-5,6,7,8-tetrahydrofolate + 3-methyl-2-oxobutanoate + H2O = 2-dehydropantoate + (6S)-5,6,7,8-tetrahydrofolate</text>
        <dbReference type="Rhea" id="RHEA:11824"/>
        <dbReference type="ChEBI" id="CHEBI:11561"/>
        <dbReference type="ChEBI" id="CHEBI:11851"/>
        <dbReference type="ChEBI" id="CHEBI:15377"/>
        <dbReference type="ChEBI" id="CHEBI:15636"/>
        <dbReference type="ChEBI" id="CHEBI:57453"/>
        <dbReference type="EC" id="2.1.2.11"/>
    </reaction>
</comment>
<reference evidence="11 12" key="1">
    <citation type="submission" date="2019-12" db="EMBL/GenBank/DDBJ databases">
        <authorList>
            <person name="Wolfe R."/>
            <person name="Danczak R."/>
            <person name="Wilkins M."/>
        </authorList>
    </citation>
    <scope>NUCLEOTIDE SEQUENCE [LARGE SCALE GENOMIC DNA]</scope>
    <source>
        <strain evidence="11">X2_MaxBin.013</strain>
    </source>
</reference>
<name>A0A833L0X7_UNCSA</name>
<evidence type="ECO:0000256" key="6">
    <source>
        <dbReference type="ARBA" id="ARBA00056497"/>
    </source>
</evidence>
<evidence type="ECO:0000256" key="4">
    <source>
        <dbReference type="ARBA" id="ARBA00022655"/>
    </source>
</evidence>
<dbReference type="InterPro" id="IPR040442">
    <property type="entry name" value="Pyrv_kinase-like_dom_sf"/>
</dbReference>
<evidence type="ECO:0000256" key="9">
    <source>
        <dbReference type="PIRSR" id="PIRSR000388-2"/>
    </source>
</evidence>
<comment type="function">
    <text evidence="6 7">Catalyzes the reversible reaction in which hydroxymethyl group from 5,10-methylenetetrahydrofolate is transferred onto alpha-ketoisovalerate to form ketopantoate.</text>
</comment>
<accession>A0A833L0X7</accession>
<dbReference type="SUPFAM" id="SSF51621">
    <property type="entry name" value="Phosphoenolpyruvate/pyruvate domain"/>
    <property type="match status" value="1"/>
</dbReference>
<dbReference type="PANTHER" id="PTHR20881">
    <property type="entry name" value="3-METHYL-2-OXOBUTANOATE HYDROXYMETHYLTRANSFERASE"/>
    <property type="match status" value="1"/>
</dbReference>
<dbReference type="GO" id="GO:0005737">
    <property type="term" value="C:cytoplasm"/>
    <property type="evidence" value="ECO:0007669"/>
    <property type="project" value="UniProtKB-SubCell"/>
</dbReference>
<dbReference type="EMBL" id="WPAF01000016">
    <property type="protein sequence ID" value="KAF0133915.1"/>
    <property type="molecule type" value="Genomic_DNA"/>
</dbReference>
<proteinExistence type="inferred from homology"/>